<dbReference type="AlphaFoldDB" id="A0A9E2KCX1"/>
<proteinExistence type="predicted"/>
<name>A0A9E2KCX1_9FIRM</name>
<evidence type="ECO:0000313" key="2">
    <source>
        <dbReference type="Proteomes" id="UP000824229"/>
    </source>
</evidence>
<dbReference type="EMBL" id="JAHLFQ010000122">
    <property type="protein sequence ID" value="MBU3804207.1"/>
    <property type="molecule type" value="Genomic_DNA"/>
</dbReference>
<gene>
    <name evidence="1" type="ORF">H9872_05590</name>
</gene>
<protein>
    <submittedName>
        <fullName evidence="1">Uncharacterized protein</fullName>
    </submittedName>
</protein>
<comment type="caution">
    <text evidence="1">The sequence shown here is derived from an EMBL/GenBank/DDBJ whole genome shotgun (WGS) entry which is preliminary data.</text>
</comment>
<organism evidence="1 2">
    <name type="scientific">Candidatus Cellulosilyticum pullistercoris</name>
    <dbReference type="NCBI Taxonomy" id="2838521"/>
    <lineage>
        <taxon>Bacteria</taxon>
        <taxon>Bacillati</taxon>
        <taxon>Bacillota</taxon>
        <taxon>Clostridia</taxon>
        <taxon>Lachnospirales</taxon>
        <taxon>Cellulosilyticaceae</taxon>
        <taxon>Cellulosilyticum</taxon>
    </lineage>
</organism>
<dbReference type="Proteomes" id="UP000824229">
    <property type="component" value="Unassembled WGS sequence"/>
</dbReference>
<reference evidence="1" key="1">
    <citation type="journal article" date="2021" name="PeerJ">
        <title>Extensive microbial diversity within the chicken gut microbiome revealed by metagenomics and culture.</title>
        <authorList>
            <person name="Gilroy R."/>
            <person name="Ravi A."/>
            <person name="Getino M."/>
            <person name="Pursley I."/>
            <person name="Horton D.L."/>
            <person name="Alikhan N.F."/>
            <person name="Baker D."/>
            <person name="Gharbi K."/>
            <person name="Hall N."/>
            <person name="Watson M."/>
            <person name="Adriaenssens E.M."/>
            <person name="Foster-Nyarko E."/>
            <person name="Jarju S."/>
            <person name="Secka A."/>
            <person name="Antonio M."/>
            <person name="Oren A."/>
            <person name="Chaudhuri R.R."/>
            <person name="La Ragione R."/>
            <person name="Hildebrand F."/>
            <person name="Pallen M.J."/>
        </authorList>
    </citation>
    <scope>NUCLEOTIDE SEQUENCE</scope>
    <source>
        <strain evidence="1">B5-657</strain>
    </source>
</reference>
<reference evidence="1" key="2">
    <citation type="submission" date="2021-04" db="EMBL/GenBank/DDBJ databases">
        <authorList>
            <person name="Gilroy R."/>
        </authorList>
    </citation>
    <scope>NUCLEOTIDE SEQUENCE</scope>
    <source>
        <strain evidence="1">B5-657</strain>
    </source>
</reference>
<sequence length="91" mass="10595">MLLEALFCIGFFLLPLVGMLALIIKAALRAEEPKNIREQLNLSRFRKRRRMYPALVFENHEVVDYQLIESKVHKSLQLNKLKGRVHPRAGP</sequence>
<accession>A0A9E2KCX1</accession>
<evidence type="ECO:0000313" key="1">
    <source>
        <dbReference type="EMBL" id="MBU3804207.1"/>
    </source>
</evidence>